<dbReference type="AlphaFoldDB" id="A0A6J7MIT4"/>
<reference evidence="1" key="1">
    <citation type="submission" date="2020-05" db="EMBL/GenBank/DDBJ databases">
        <authorList>
            <person name="Chiriac C."/>
            <person name="Salcher M."/>
            <person name="Ghai R."/>
            <person name="Kavagutti S V."/>
        </authorList>
    </citation>
    <scope>NUCLEOTIDE SEQUENCE</scope>
</reference>
<sequence length="58" mass="6314">MSVVMVSSDMRELIELSHRVLVMRNGRIMGELRGKDINEEAILRLASGLTAGSTGGKK</sequence>
<evidence type="ECO:0000313" key="1">
    <source>
        <dbReference type="EMBL" id="CAB4979888.1"/>
    </source>
</evidence>
<organism evidence="1">
    <name type="scientific">freshwater metagenome</name>
    <dbReference type="NCBI Taxonomy" id="449393"/>
    <lineage>
        <taxon>unclassified sequences</taxon>
        <taxon>metagenomes</taxon>
        <taxon>ecological metagenomes</taxon>
    </lineage>
</organism>
<dbReference type="EMBL" id="CAFBOE010000099">
    <property type="protein sequence ID" value="CAB4979888.1"/>
    <property type="molecule type" value="Genomic_DNA"/>
</dbReference>
<dbReference type="SUPFAM" id="SSF52540">
    <property type="entry name" value="P-loop containing nucleoside triphosphate hydrolases"/>
    <property type="match status" value="1"/>
</dbReference>
<protein>
    <submittedName>
        <fullName evidence="1">Unannotated protein</fullName>
    </submittedName>
</protein>
<proteinExistence type="predicted"/>
<accession>A0A6J7MIT4</accession>
<dbReference type="InterPro" id="IPR027417">
    <property type="entry name" value="P-loop_NTPase"/>
</dbReference>
<gene>
    <name evidence="1" type="ORF">UFOPK3916_00935</name>
</gene>
<name>A0A6J7MIT4_9ZZZZ</name>